<evidence type="ECO:0000313" key="1">
    <source>
        <dbReference type="EMBL" id="KAF4379689.1"/>
    </source>
</evidence>
<sequence>MGSPASKKRVAINTDSPLNIIKRAAQNAIVIVAIDMKSVRSPITNFVGNDLRKSSSAYLDVSIPKNINTEAVDEKSEKASDIIKILNNFLCRKIGKAQGEDLFLLN</sequence>
<dbReference type="Proteomes" id="UP000525078">
    <property type="component" value="Unassembled WGS sequence"/>
</dbReference>
<proteinExistence type="predicted"/>
<reference evidence="1 2" key="1">
    <citation type="journal article" date="2020" name="bioRxiv">
        <title>Sequence and annotation of 42 cannabis genomes reveals extensive copy number variation in cannabinoid synthesis and pathogen resistance genes.</title>
        <authorList>
            <person name="Mckernan K.J."/>
            <person name="Helbert Y."/>
            <person name="Kane L.T."/>
            <person name="Ebling H."/>
            <person name="Zhang L."/>
            <person name="Liu B."/>
            <person name="Eaton Z."/>
            <person name="Mclaughlin S."/>
            <person name="Kingan S."/>
            <person name="Baybayan P."/>
            <person name="Concepcion G."/>
            <person name="Jordan M."/>
            <person name="Riva A."/>
            <person name="Barbazuk W."/>
            <person name="Harkins T."/>
        </authorList>
    </citation>
    <scope>NUCLEOTIDE SEQUENCE [LARGE SCALE GENOMIC DNA]</scope>
    <source>
        <strain evidence="2">cv. Jamaican Lion 4</strain>
        <tissue evidence="1">Leaf</tissue>
    </source>
</reference>
<accession>A0A7J6GC33</accession>
<evidence type="ECO:0000313" key="2">
    <source>
        <dbReference type="Proteomes" id="UP000525078"/>
    </source>
</evidence>
<dbReference type="AlphaFoldDB" id="A0A7J6GC33"/>
<protein>
    <submittedName>
        <fullName evidence="1">Uncharacterized protein</fullName>
    </submittedName>
</protein>
<comment type="caution">
    <text evidence="1">The sequence shown here is derived from an EMBL/GenBank/DDBJ whole genome shotgun (WGS) entry which is preliminary data.</text>
</comment>
<organism evidence="1 2">
    <name type="scientific">Cannabis sativa</name>
    <name type="common">Hemp</name>
    <name type="synonym">Marijuana</name>
    <dbReference type="NCBI Taxonomy" id="3483"/>
    <lineage>
        <taxon>Eukaryota</taxon>
        <taxon>Viridiplantae</taxon>
        <taxon>Streptophyta</taxon>
        <taxon>Embryophyta</taxon>
        <taxon>Tracheophyta</taxon>
        <taxon>Spermatophyta</taxon>
        <taxon>Magnoliopsida</taxon>
        <taxon>eudicotyledons</taxon>
        <taxon>Gunneridae</taxon>
        <taxon>Pentapetalae</taxon>
        <taxon>rosids</taxon>
        <taxon>fabids</taxon>
        <taxon>Rosales</taxon>
        <taxon>Cannabaceae</taxon>
        <taxon>Cannabis</taxon>
    </lineage>
</organism>
<dbReference type="EMBL" id="JAATIP010000068">
    <property type="protein sequence ID" value="KAF4379689.1"/>
    <property type="molecule type" value="Genomic_DNA"/>
</dbReference>
<gene>
    <name evidence="1" type="ORF">F8388_023706</name>
</gene>
<name>A0A7J6GC33_CANSA</name>